<gene>
    <name evidence="1" type="ORF">PCOR1329_LOCUS45820</name>
</gene>
<accession>A0ABN9U952</accession>
<organism evidence="1 2">
    <name type="scientific">Prorocentrum cordatum</name>
    <dbReference type="NCBI Taxonomy" id="2364126"/>
    <lineage>
        <taxon>Eukaryota</taxon>
        <taxon>Sar</taxon>
        <taxon>Alveolata</taxon>
        <taxon>Dinophyceae</taxon>
        <taxon>Prorocentrales</taxon>
        <taxon>Prorocentraceae</taxon>
        <taxon>Prorocentrum</taxon>
    </lineage>
</organism>
<evidence type="ECO:0000313" key="2">
    <source>
        <dbReference type="Proteomes" id="UP001189429"/>
    </source>
</evidence>
<keyword evidence="2" id="KW-1185">Reference proteome</keyword>
<reference evidence="1" key="1">
    <citation type="submission" date="2023-10" db="EMBL/GenBank/DDBJ databases">
        <authorList>
            <person name="Chen Y."/>
            <person name="Shah S."/>
            <person name="Dougan E. K."/>
            <person name="Thang M."/>
            <person name="Chan C."/>
        </authorList>
    </citation>
    <scope>NUCLEOTIDE SEQUENCE [LARGE SCALE GENOMIC DNA]</scope>
</reference>
<dbReference type="Proteomes" id="UP001189429">
    <property type="component" value="Unassembled WGS sequence"/>
</dbReference>
<evidence type="ECO:0000313" key="1">
    <source>
        <dbReference type="EMBL" id="CAK0854943.1"/>
    </source>
</evidence>
<protein>
    <submittedName>
        <fullName evidence="1">Uncharacterized protein</fullName>
    </submittedName>
</protein>
<comment type="caution">
    <text evidence="1">The sequence shown here is derived from an EMBL/GenBank/DDBJ whole genome shotgun (WGS) entry which is preliminary data.</text>
</comment>
<sequence length="147" mass="16367">MWLALLQALLEHTQTPPTSKQALQVYWDVNISGDKCSLQSLQDQVRHCRIRLTCCSKKKGEKPKQFKLHIMLSAQLQTAQITWNSQVVGTVHQAVCESLHAVGGKFKPGGPPRGGLERETEKLFGKIGVQKGPTEMAVDRDEEASQF</sequence>
<name>A0ABN9U952_9DINO</name>
<proteinExistence type="predicted"/>
<dbReference type="EMBL" id="CAUYUJ010015505">
    <property type="protein sequence ID" value="CAK0854943.1"/>
    <property type="molecule type" value="Genomic_DNA"/>
</dbReference>